<dbReference type="InterPro" id="IPR013098">
    <property type="entry name" value="Ig_I-set"/>
</dbReference>
<dbReference type="OrthoDB" id="5990505at2759"/>
<evidence type="ECO:0000313" key="8">
    <source>
        <dbReference type="Proteomes" id="UP000594262"/>
    </source>
</evidence>
<feature type="domain" description="Ig-like" evidence="6">
    <location>
        <begin position="291"/>
        <end position="381"/>
    </location>
</feature>
<keyword evidence="5" id="KW-0472">Membrane</keyword>
<feature type="region of interest" description="Disordered" evidence="4">
    <location>
        <begin position="623"/>
        <end position="654"/>
    </location>
</feature>
<keyword evidence="8" id="KW-1185">Reference proteome</keyword>
<reference evidence="7" key="1">
    <citation type="submission" date="2021-01" db="UniProtKB">
        <authorList>
            <consortium name="EnsemblMetazoa"/>
        </authorList>
    </citation>
    <scope>IDENTIFICATION</scope>
</reference>
<dbReference type="Pfam" id="PF07679">
    <property type="entry name" value="I-set"/>
    <property type="match status" value="2"/>
</dbReference>
<feature type="region of interest" description="Disordered" evidence="4">
    <location>
        <begin position="551"/>
        <end position="585"/>
    </location>
</feature>
<evidence type="ECO:0000256" key="4">
    <source>
        <dbReference type="SAM" id="MobiDB-lite"/>
    </source>
</evidence>
<feature type="compositionally biased region" description="Low complexity" evidence="4">
    <location>
        <begin position="491"/>
        <end position="510"/>
    </location>
</feature>
<evidence type="ECO:0000256" key="2">
    <source>
        <dbReference type="ARBA" id="ARBA00023157"/>
    </source>
</evidence>
<feature type="domain" description="Ig-like" evidence="6">
    <location>
        <begin position="81"/>
        <end position="169"/>
    </location>
</feature>
<dbReference type="SMART" id="SM00409">
    <property type="entry name" value="IG"/>
    <property type="match status" value="3"/>
</dbReference>
<dbReference type="SUPFAM" id="SSF48726">
    <property type="entry name" value="Immunoglobulin"/>
    <property type="match status" value="3"/>
</dbReference>
<dbReference type="AlphaFoldDB" id="A0A7M6DL34"/>
<evidence type="ECO:0000256" key="5">
    <source>
        <dbReference type="SAM" id="Phobius"/>
    </source>
</evidence>
<organism evidence="7 8">
    <name type="scientific">Clytia hemisphaerica</name>
    <dbReference type="NCBI Taxonomy" id="252671"/>
    <lineage>
        <taxon>Eukaryota</taxon>
        <taxon>Metazoa</taxon>
        <taxon>Cnidaria</taxon>
        <taxon>Hydrozoa</taxon>
        <taxon>Hydroidolina</taxon>
        <taxon>Leptothecata</taxon>
        <taxon>Obeliida</taxon>
        <taxon>Clytiidae</taxon>
        <taxon>Clytia</taxon>
    </lineage>
</organism>
<dbReference type="GO" id="GO:0098609">
    <property type="term" value="P:cell-cell adhesion"/>
    <property type="evidence" value="ECO:0007669"/>
    <property type="project" value="TreeGrafter"/>
</dbReference>
<dbReference type="EnsemblMetazoa" id="CLYHEMT014617.1">
    <property type="protein sequence ID" value="CLYHEMP014617.1"/>
    <property type="gene ID" value="CLYHEMG014617"/>
</dbReference>
<feature type="compositionally biased region" description="Polar residues" evidence="4">
    <location>
        <begin position="637"/>
        <end position="654"/>
    </location>
</feature>
<dbReference type="SMART" id="SM00408">
    <property type="entry name" value="IGc2"/>
    <property type="match status" value="3"/>
</dbReference>
<dbReference type="CDD" id="cd00096">
    <property type="entry name" value="Ig"/>
    <property type="match status" value="2"/>
</dbReference>
<keyword evidence="3" id="KW-0393">Immunoglobulin domain</keyword>
<keyword evidence="5" id="KW-1133">Transmembrane helix</keyword>
<sequence length="654" mass="73943">MFTGKFILHIRFIRIRHCILTDAYQNRNRHTPVFSYVSRCDHFQDIIKLQEFGIPRMLLFSLVIILLSPFTALNTNALSIPTISSFNYYVDDLPNNRKRIHLECITNSNPRPKITFYKDGIELKDDPRINRAADDQMYIHNVTYLQDDGVYKCSVANHHGESYEEKEIKIYVVGNFVAGSRKDDPADLLDVIVGLGTRIHCPDHSHSYPVRYLWRMKGKFGVDRIIQEDRSFMYLNDGKVLFLSLVTKDIVDRVNKAGGVSCLMSINSNLVESRKIKLKIVDEQTDFDSKPFIHEELPAKQHVLEGKPVTLKCAASGSPLPQVKWYRNGIEININDSSLYRVNARLPEKFTILKMTDKLEGKYKCQFTNRAGMKASTGDVIVARAPKISDSSSTTLKRYLKEELKLYCNASGSGNLMFTWVRNGSQLATFQSNERSIEINKGVLTITNVSYDEQGVYQCFVKSQYGRDSQVFNVLISQRTGSSIGDKNDSNIHNNNSNNNSSDSSTSSSDSPLELKYIILIGSGGGILVILLCGGIFMYVRTKKDKEQEQFIPIPSPGYSDYTNSNNSTTRSEGPIYAKPSVHEPMLGHPASSEMGSMNDSIRGAKMDDPEFLRLMSTLRRDQHNNENPPFEHFYQDINNSNDGNQSTTPSTVL</sequence>
<dbReference type="PROSITE" id="PS50835">
    <property type="entry name" value="IG_LIKE"/>
    <property type="match status" value="3"/>
</dbReference>
<evidence type="ECO:0000256" key="1">
    <source>
        <dbReference type="ARBA" id="ARBA00022737"/>
    </source>
</evidence>
<dbReference type="PANTHER" id="PTHR44170">
    <property type="entry name" value="PROTEIN SIDEKICK"/>
    <property type="match status" value="1"/>
</dbReference>
<dbReference type="Gene3D" id="2.60.40.10">
    <property type="entry name" value="Immunoglobulins"/>
    <property type="match status" value="3"/>
</dbReference>
<feature type="transmembrane region" description="Helical" evidence="5">
    <location>
        <begin position="517"/>
        <end position="540"/>
    </location>
</feature>
<dbReference type="InterPro" id="IPR003599">
    <property type="entry name" value="Ig_sub"/>
</dbReference>
<proteinExistence type="predicted"/>
<evidence type="ECO:0000313" key="7">
    <source>
        <dbReference type="EnsemblMetazoa" id="CLYHEMP014617.1"/>
    </source>
</evidence>
<accession>A0A7M6DL34</accession>
<evidence type="ECO:0000256" key="3">
    <source>
        <dbReference type="ARBA" id="ARBA00023319"/>
    </source>
</evidence>
<dbReference type="InterPro" id="IPR003598">
    <property type="entry name" value="Ig_sub2"/>
</dbReference>
<dbReference type="Pfam" id="PF13927">
    <property type="entry name" value="Ig_3"/>
    <property type="match status" value="1"/>
</dbReference>
<feature type="domain" description="Ig-like" evidence="6">
    <location>
        <begin position="386"/>
        <end position="477"/>
    </location>
</feature>
<dbReference type="InterPro" id="IPR013783">
    <property type="entry name" value="Ig-like_fold"/>
</dbReference>
<keyword evidence="2" id="KW-1015">Disulfide bond</keyword>
<feature type="region of interest" description="Disordered" evidence="4">
    <location>
        <begin position="485"/>
        <end position="510"/>
    </location>
</feature>
<feature type="compositionally biased region" description="Polar residues" evidence="4">
    <location>
        <begin position="561"/>
        <end position="572"/>
    </location>
</feature>
<keyword evidence="1" id="KW-0677">Repeat</keyword>
<name>A0A7M6DL34_9CNID</name>
<dbReference type="PANTHER" id="PTHR44170:SF6">
    <property type="entry name" value="CONTACTIN"/>
    <property type="match status" value="1"/>
</dbReference>
<evidence type="ECO:0000259" key="6">
    <source>
        <dbReference type="PROSITE" id="PS50835"/>
    </source>
</evidence>
<keyword evidence="5" id="KW-0812">Transmembrane</keyword>
<dbReference type="InterPro" id="IPR036179">
    <property type="entry name" value="Ig-like_dom_sf"/>
</dbReference>
<dbReference type="Proteomes" id="UP000594262">
    <property type="component" value="Unplaced"/>
</dbReference>
<dbReference type="InterPro" id="IPR007110">
    <property type="entry name" value="Ig-like_dom"/>
</dbReference>
<dbReference type="GO" id="GO:0016020">
    <property type="term" value="C:membrane"/>
    <property type="evidence" value="ECO:0007669"/>
    <property type="project" value="UniProtKB-SubCell"/>
</dbReference>
<protein>
    <recommendedName>
        <fullName evidence="6">Ig-like domain-containing protein</fullName>
    </recommendedName>
</protein>
<dbReference type="FunFam" id="2.60.40.10:FF:000032">
    <property type="entry name" value="palladin isoform X1"/>
    <property type="match status" value="1"/>
</dbReference>